<dbReference type="InterPro" id="IPR009838">
    <property type="entry name" value="T4SS_TraL"/>
</dbReference>
<dbReference type="Proteomes" id="UP000321323">
    <property type="component" value="Chromosome"/>
</dbReference>
<dbReference type="Pfam" id="PF07178">
    <property type="entry name" value="TraL"/>
    <property type="match status" value="1"/>
</dbReference>
<keyword evidence="1" id="KW-0812">Transmembrane</keyword>
<dbReference type="EMBL" id="CP136508">
    <property type="protein sequence ID" value="WUR15398.1"/>
    <property type="molecule type" value="Genomic_DNA"/>
</dbReference>
<gene>
    <name evidence="2" type="primary">traL</name>
    <name evidence="2" type="ORF">E7V67_009935</name>
</gene>
<evidence type="ECO:0000313" key="3">
    <source>
        <dbReference type="Proteomes" id="UP000321323"/>
    </source>
</evidence>
<keyword evidence="1" id="KW-0472">Membrane</keyword>
<evidence type="ECO:0000256" key="1">
    <source>
        <dbReference type="SAM" id="Phobius"/>
    </source>
</evidence>
<reference evidence="2 3" key="1">
    <citation type="journal article" date="2019" name="Int. J. Syst. Evol. Microbiol.">
        <title>The Draft Whole-Genome Sequence of the Antibiotic Producer Empedobacter haloabium ATCC 31962 Provides Indications for Its Taxonomic Reclassification.</title>
        <authorList>
            <person name="Miess H."/>
            <person name="Arlt P."/>
            <person name="Apel A.K."/>
            <person name="Weber T."/>
            <person name="Nieselt K."/>
            <person name="Hanssen F."/>
            <person name="Czemmel S."/>
            <person name="Nahnsen S."/>
            <person name="Gross H."/>
        </authorList>
    </citation>
    <scope>NUCLEOTIDE SEQUENCE [LARGE SCALE GENOMIC DNA]</scope>
    <source>
        <strain evidence="2 3">ATCC 31962</strain>
    </source>
</reference>
<keyword evidence="3" id="KW-1185">Reference proteome</keyword>
<accession>A0ABZ1URT6</accession>
<proteinExistence type="predicted"/>
<dbReference type="NCBIfam" id="TIGR02762">
    <property type="entry name" value="TraL_TIGR"/>
    <property type="match status" value="1"/>
</dbReference>
<keyword evidence="1" id="KW-1133">Transmembrane helix</keyword>
<protein>
    <submittedName>
        <fullName evidence="2">Type IV conjugative transfer system protein TraL</fullName>
    </submittedName>
</protein>
<organism evidence="2 3">
    <name type="scientific">[Empedobacter] haloabium</name>
    <dbReference type="NCBI Taxonomy" id="592317"/>
    <lineage>
        <taxon>Bacteria</taxon>
        <taxon>Pseudomonadati</taxon>
        <taxon>Pseudomonadota</taxon>
        <taxon>Betaproteobacteria</taxon>
        <taxon>Burkholderiales</taxon>
        <taxon>Oxalobacteraceae</taxon>
        <taxon>Telluria group</taxon>
        <taxon>Telluria group incertae sedis</taxon>
    </lineage>
</organism>
<feature type="transmembrane region" description="Helical" evidence="1">
    <location>
        <begin position="29"/>
        <end position="55"/>
    </location>
</feature>
<name>A0ABZ1URT6_9BURK</name>
<evidence type="ECO:0000313" key="2">
    <source>
        <dbReference type="EMBL" id="WUR15398.1"/>
    </source>
</evidence>
<sequence length="100" mass="11347">MSDDDTYIPRRLDDQWKIGLWDVDVAAPVMLALFLGWLAGNYLAFGACLAGGIYLSRKLNKVKADKHHAYAIHWMYWMLPPLPLTALRVTPPAHILRMIG</sequence>